<dbReference type="KEGG" id="apal:BN85404150"/>
<keyword evidence="4 6" id="KW-1133">Transmembrane helix</keyword>
<evidence type="ECO:0000256" key="3">
    <source>
        <dbReference type="ARBA" id="ARBA00022692"/>
    </source>
</evidence>
<feature type="transmembrane region" description="Helical" evidence="6">
    <location>
        <begin position="51"/>
        <end position="73"/>
    </location>
</feature>
<feature type="transmembrane region" description="Helical" evidence="6">
    <location>
        <begin position="120"/>
        <end position="142"/>
    </location>
</feature>
<feature type="transmembrane region" description="Helical" evidence="6">
    <location>
        <begin position="79"/>
        <end position="108"/>
    </location>
</feature>
<dbReference type="PANTHER" id="PTHR40064">
    <property type="entry name" value="MEMBRANE PROTEIN-RELATED"/>
    <property type="match status" value="1"/>
</dbReference>
<gene>
    <name evidence="8" type="ORF">BN85404150</name>
</gene>
<dbReference type="HOGENOM" id="CLU_067525_0_0_14"/>
<keyword evidence="2" id="KW-1003">Cell membrane</keyword>
<dbReference type="Pfam" id="PF06081">
    <property type="entry name" value="ArAE_1"/>
    <property type="match status" value="1"/>
</dbReference>
<reference evidence="8 9" key="1">
    <citation type="journal article" date="2013" name="J. Mol. Microbiol. Biotechnol.">
        <title>Analysis of the Complete Genomes of Acholeplasma brassicae , A. palmae and A. laidlawii and Their Comparison to the Obligate Parasites from ' Candidatus Phytoplasma'.</title>
        <authorList>
            <person name="Kube M."/>
            <person name="Siewert C."/>
            <person name="Migdoll A.M."/>
            <person name="Duduk B."/>
            <person name="Holz S."/>
            <person name="Rabus R."/>
            <person name="Seemuller E."/>
            <person name="Mitrovic J."/>
            <person name="Muller I."/>
            <person name="Buttner C."/>
            <person name="Reinhardt R."/>
        </authorList>
    </citation>
    <scope>NUCLEOTIDE SEQUENCE [LARGE SCALE GENOMIC DNA]</scope>
    <source>
        <strain evidence="8 9">J233</strain>
    </source>
</reference>
<dbReference type="AlphaFoldDB" id="U4KKA2"/>
<dbReference type="InterPro" id="IPR021062">
    <property type="entry name" value="ArAE_1_C"/>
</dbReference>
<dbReference type="Gene3D" id="1.20.120.940">
    <property type="entry name" value="Putative aromatic acid exporter, C-terminal domain"/>
    <property type="match status" value="1"/>
</dbReference>
<dbReference type="Pfam" id="PF11728">
    <property type="entry name" value="ArAE_1_C"/>
    <property type="match status" value="1"/>
</dbReference>
<proteinExistence type="predicted"/>
<dbReference type="Proteomes" id="UP000032740">
    <property type="component" value="Chromosome"/>
</dbReference>
<sequence>MNRKIQLAIQMIIAGIITTLVAYFLSLNYWQTSGVISILSINMTRQDSLKVAFKRTVDVTIALLLSTLLFYLIGYNLYVYLGFLVIFIFGSWLLNLSEGIVVSIVLVIHILSRGEFDGSLLLNEFSIFILALIIALAVNILYPNVNEKKLEKNVVLIDQYIQEHTFMLSLLLNDLTGYKDYKKHYFNILNLIEPILKEADLLKKDQVLNKDFKYADYLYMRKAQLTSLNRMYDLTLKIKSEETITKEISEFIQQLCFDIGKDNKASFQLSKLAEYRKELEKTALPKTRNEFETRAVLYQILNELENFLFEKQQYHEKYEKKGQ</sequence>
<evidence type="ECO:0000256" key="4">
    <source>
        <dbReference type="ARBA" id="ARBA00022989"/>
    </source>
</evidence>
<organism evidence="8 9">
    <name type="scientific">Alteracholeplasma palmae (strain ATCC 49389 / J233)</name>
    <name type="common">Acholeplasma palmae</name>
    <dbReference type="NCBI Taxonomy" id="1318466"/>
    <lineage>
        <taxon>Bacteria</taxon>
        <taxon>Bacillati</taxon>
        <taxon>Mycoplasmatota</taxon>
        <taxon>Mollicutes</taxon>
        <taxon>Acholeplasmatales</taxon>
        <taxon>Acholeplasmataceae</taxon>
        <taxon>Acholeplasma</taxon>
    </lineage>
</organism>
<dbReference type="GO" id="GO:0005886">
    <property type="term" value="C:plasma membrane"/>
    <property type="evidence" value="ECO:0007669"/>
    <property type="project" value="UniProtKB-SubCell"/>
</dbReference>
<keyword evidence="5 6" id="KW-0472">Membrane</keyword>
<evidence type="ECO:0000259" key="7">
    <source>
        <dbReference type="Pfam" id="PF11728"/>
    </source>
</evidence>
<keyword evidence="3 6" id="KW-0812">Transmembrane</keyword>
<dbReference type="STRING" id="1318466.BN85404150"/>
<protein>
    <recommendedName>
        <fullName evidence="7">Putative aromatic acid exporter C-terminal domain-containing protein</fullName>
    </recommendedName>
</protein>
<evidence type="ECO:0000256" key="6">
    <source>
        <dbReference type="SAM" id="Phobius"/>
    </source>
</evidence>
<evidence type="ECO:0000313" key="8">
    <source>
        <dbReference type="EMBL" id="CCV63992.1"/>
    </source>
</evidence>
<evidence type="ECO:0000256" key="2">
    <source>
        <dbReference type="ARBA" id="ARBA00022475"/>
    </source>
</evidence>
<feature type="transmembrane region" description="Helical" evidence="6">
    <location>
        <begin position="6"/>
        <end position="30"/>
    </location>
</feature>
<dbReference type="OrthoDB" id="357521at2"/>
<dbReference type="InterPro" id="IPR010343">
    <property type="entry name" value="ArAE_1"/>
</dbReference>
<evidence type="ECO:0000313" key="9">
    <source>
        <dbReference type="Proteomes" id="UP000032740"/>
    </source>
</evidence>
<dbReference type="EMBL" id="FO681347">
    <property type="protein sequence ID" value="CCV63992.1"/>
    <property type="molecule type" value="Genomic_DNA"/>
</dbReference>
<comment type="subcellular location">
    <subcellularLocation>
        <location evidence="1">Cell membrane</location>
        <topology evidence="1">Multi-pass membrane protein</topology>
    </subcellularLocation>
</comment>
<feature type="domain" description="Putative aromatic acid exporter C-terminal" evidence="7">
    <location>
        <begin position="147"/>
        <end position="312"/>
    </location>
</feature>
<dbReference type="RefSeq" id="WP_026656999.1">
    <property type="nucleotide sequence ID" value="NC_022538.1"/>
</dbReference>
<dbReference type="InterPro" id="IPR038323">
    <property type="entry name" value="ArAE_1_C_sf"/>
</dbReference>
<keyword evidence="9" id="KW-1185">Reference proteome</keyword>
<dbReference type="PANTHER" id="PTHR40064:SF1">
    <property type="entry name" value="MEMBRANE PROTEIN"/>
    <property type="match status" value="1"/>
</dbReference>
<dbReference type="InterPro" id="IPR052984">
    <property type="entry name" value="UPF0421"/>
</dbReference>
<evidence type="ECO:0000256" key="5">
    <source>
        <dbReference type="ARBA" id="ARBA00023136"/>
    </source>
</evidence>
<accession>U4KKA2</accession>
<name>U4KKA2_ALTPJ</name>
<evidence type="ECO:0000256" key="1">
    <source>
        <dbReference type="ARBA" id="ARBA00004651"/>
    </source>
</evidence>